<gene>
    <name evidence="7" type="ORF">KM92DES2_10908</name>
</gene>
<dbReference type="SMART" id="SM00478">
    <property type="entry name" value="ENDO3c"/>
    <property type="match status" value="1"/>
</dbReference>
<evidence type="ECO:0000259" key="6">
    <source>
        <dbReference type="SMART" id="SM00478"/>
    </source>
</evidence>
<protein>
    <recommendedName>
        <fullName evidence="3">DNA-3-methyladenine glycosylase II</fullName>
        <ecNumber evidence="3">3.2.2.21</ecNumber>
    </recommendedName>
</protein>
<dbReference type="GO" id="GO:0043916">
    <property type="term" value="F:DNA-7-methylguanine glycosylase activity"/>
    <property type="evidence" value="ECO:0007669"/>
    <property type="project" value="TreeGrafter"/>
</dbReference>
<dbReference type="EMBL" id="FLUP01000001">
    <property type="protein sequence ID" value="SBV97305.1"/>
    <property type="molecule type" value="Genomic_DNA"/>
</dbReference>
<dbReference type="GO" id="GO:0032993">
    <property type="term" value="C:protein-DNA complex"/>
    <property type="evidence" value="ECO:0007669"/>
    <property type="project" value="TreeGrafter"/>
</dbReference>
<evidence type="ECO:0000313" key="7">
    <source>
        <dbReference type="EMBL" id="SBV97305.1"/>
    </source>
</evidence>
<dbReference type="InterPro" id="IPR003265">
    <property type="entry name" value="HhH-GPD_domain"/>
</dbReference>
<evidence type="ECO:0000256" key="2">
    <source>
        <dbReference type="ARBA" id="ARBA00010817"/>
    </source>
</evidence>
<feature type="domain" description="HhH-GPD" evidence="6">
    <location>
        <begin position="64"/>
        <end position="218"/>
    </location>
</feature>
<dbReference type="EC" id="3.2.2.21" evidence="3"/>
<dbReference type="PANTHER" id="PTHR43003:SF5">
    <property type="entry name" value="DNA-3-METHYLADENINE GLYCOSYLASE"/>
    <property type="match status" value="1"/>
</dbReference>
<dbReference type="CDD" id="cd00056">
    <property type="entry name" value="ENDO3c"/>
    <property type="match status" value="1"/>
</dbReference>
<sequence>MLYYQTPQPLCRTKIMPQYFIYGQKEIDFLSRKDKRLASAMERIGPIQREVRPDLFDALMHSIVGQQIATKAQQTVWARLVLALGEVTPETIEGAETATLQGVGLSFRKVAYMKAAARKVLLGELDVEALRLMDDASLCATLCALDGVGVWTAEMLMLFSLQRPDVLSFGDLAILRGLRMLYRHREVSRDRFEIYRRRYSPYGSAASLYLWAIAGGALPDLSDPAASRR</sequence>
<keyword evidence="5" id="KW-0234">DNA repair</keyword>
<dbReference type="Gene3D" id="1.10.340.30">
    <property type="entry name" value="Hypothetical protein, domain 2"/>
    <property type="match status" value="1"/>
</dbReference>
<dbReference type="InterPro" id="IPR011257">
    <property type="entry name" value="DNA_glycosylase"/>
</dbReference>
<reference evidence="7" key="1">
    <citation type="submission" date="2016-04" db="EMBL/GenBank/DDBJ databases">
        <authorList>
            <person name="Evans L.H."/>
            <person name="Alamgir A."/>
            <person name="Owens N."/>
            <person name="Weber N.D."/>
            <person name="Virtaneva K."/>
            <person name="Barbian K."/>
            <person name="Babar A."/>
            <person name="Rosenke K."/>
        </authorList>
    </citation>
    <scope>NUCLEOTIDE SEQUENCE</scope>
    <source>
        <strain evidence="7">92-2</strain>
    </source>
</reference>
<dbReference type="Pfam" id="PF00730">
    <property type="entry name" value="HhH-GPD"/>
    <property type="match status" value="1"/>
</dbReference>
<dbReference type="InterPro" id="IPR051912">
    <property type="entry name" value="Alkylbase_DNA_Glycosylase/TA"/>
</dbReference>
<dbReference type="AlphaFoldDB" id="A0A212JDG0"/>
<dbReference type="PANTHER" id="PTHR43003">
    <property type="entry name" value="DNA-3-METHYLADENINE GLYCOSYLASE"/>
    <property type="match status" value="1"/>
</dbReference>
<keyword evidence="4" id="KW-0227">DNA damage</keyword>
<accession>A0A212JDG0</accession>
<dbReference type="GO" id="GO:0008725">
    <property type="term" value="F:DNA-3-methyladenine glycosylase activity"/>
    <property type="evidence" value="ECO:0007669"/>
    <property type="project" value="TreeGrafter"/>
</dbReference>
<evidence type="ECO:0000256" key="4">
    <source>
        <dbReference type="ARBA" id="ARBA00022763"/>
    </source>
</evidence>
<dbReference type="Gene3D" id="1.10.1670.40">
    <property type="match status" value="1"/>
</dbReference>
<name>A0A212JDG0_9BACT</name>
<dbReference type="GO" id="GO:0032131">
    <property type="term" value="F:alkylated DNA binding"/>
    <property type="evidence" value="ECO:0007669"/>
    <property type="project" value="TreeGrafter"/>
</dbReference>
<evidence type="ECO:0000256" key="5">
    <source>
        <dbReference type="ARBA" id="ARBA00023204"/>
    </source>
</evidence>
<proteinExistence type="inferred from homology"/>
<organism evidence="7">
    <name type="scientific">uncultured Desulfovibrio sp</name>
    <dbReference type="NCBI Taxonomy" id="167968"/>
    <lineage>
        <taxon>Bacteria</taxon>
        <taxon>Pseudomonadati</taxon>
        <taxon>Thermodesulfobacteriota</taxon>
        <taxon>Desulfovibrionia</taxon>
        <taxon>Desulfovibrionales</taxon>
        <taxon>Desulfovibrionaceae</taxon>
        <taxon>Desulfovibrio</taxon>
        <taxon>environmental samples</taxon>
    </lineage>
</organism>
<evidence type="ECO:0000256" key="3">
    <source>
        <dbReference type="ARBA" id="ARBA00012000"/>
    </source>
</evidence>
<dbReference type="GO" id="GO:0005737">
    <property type="term" value="C:cytoplasm"/>
    <property type="evidence" value="ECO:0007669"/>
    <property type="project" value="TreeGrafter"/>
</dbReference>
<evidence type="ECO:0000256" key="1">
    <source>
        <dbReference type="ARBA" id="ARBA00000086"/>
    </source>
</evidence>
<dbReference type="GO" id="GO:0006285">
    <property type="term" value="P:base-excision repair, AP site formation"/>
    <property type="evidence" value="ECO:0007669"/>
    <property type="project" value="TreeGrafter"/>
</dbReference>
<comment type="similarity">
    <text evidence="2">Belongs to the alkylbase DNA glycosidase AlkA family.</text>
</comment>
<dbReference type="GO" id="GO:0006307">
    <property type="term" value="P:DNA alkylation repair"/>
    <property type="evidence" value="ECO:0007669"/>
    <property type="project" value="TreeGrafter"/>
</dbReference>
<dbReference type="FunFam" id="1.10.340.30:FF:000004">
    <property type="entry name" value="DNA-3-methyladenine glycosylase II"/>
    <property type="match status" value="1"/>
</dbReference>
<comment type="catalytic activity">
    <reaction evidence="1">
        <text>Hydrolysis of alkylated DNA, releasing 3-methyladenine, 3-methylguanine, 7-methylguanine and 7-methyladenine.</text>
        <dbReference type="EC" id="3.2.2.21"/>
    </reaction>
</comment>
<dbReference type="SUPFAM" id="SSF48150">
    <property type="entry name" value="DNA-glycosylase"/>
    <property type="match status" value="1"/>
</dbReference>